<feature type="compositionally biased region" description="Basic and acidic residues" evidence="1">
    <location>
        <begin position="167"/>
        <end position="184"/>
    </location>
</feature>
<dbReference type="Proteomes" id="UP001375240">
    <property type="component" value="Unassembled WGS sequence"/>
</dbReference>
<organism evidence="2 3">
    <name type="scientific">Orbilia brochopaga</name>
    <dbReference type="NCBI Taxonomy" id="3140254"/>
    <lineage>
        <taxon>Eukaryota</taxon>
        <taxon>Fungi</taxon>
        <taxon>Dikarya</taxon>
        <taxon>Ascomycota</taxon>
        <taxon>Pezizomycotina</taxon>
        <taxon>Orbiliomycetes</taxon>
        <taxon>Orbiliales</taxon>
        <taxon>Orbiliaceae</taxon>
        <taxon>Orbilia</taxon>
    </lineage>
</organism>
<protein>
    <submittedName>
        <fullName evidence="2">Uncharacterized protein</fullName>
    </submittedName>
</protein>
<feature type="region of interest" description="Disordered" evidence="1">
    <location>
        <begin position="246"/>
        <end position="577"/>
    </location>
</feature>
<feature type="compositionally biased region" description="Basic and acidic residues" evidence="1">
    <location>
        <begin position="310"/>
        <end position="323"/>
    </location>
</feature>
<proteinExistence type="predicted"/>
<feature type="compositionally biased region" description="Polar residues" evidence="1">
    <location>
        <begin position="1"/>
        <end position="22"/>
    </location>
</feature>
<name>A0AAV9U5D9_9PEZI</name>
<sequence>MSPTLGFTVTAGESSSSHGNDQSLDENPDAMKLDSRPGVLSFKVLDAGQQEIRPPLTPATEVDLQKSCAILVQSTAYSRSFKDATHKATARHNGAIPVRGGGPPSAQRRTPSKSGARTPVGRVSKAHRRAASSVKFEKTATSKYVPPRRPAPEKTLPSAASRHARKVKDEKKKPPMDRVDEAQETKPSSEQPTAGERSPSRRKSLDIKKSLDIRSADNSSGGEDTEKNRTGVKKLVVNMHHAVTGYIRPLDLVTSPQATESQSSPTRTDRSSSEQSTSTEKARPVGEALKVRSSRRRDGTTYVEALPEYMHTKSSLDEDRRSSDPITSVSKRLGHAVKDYVKPPYVDRFTPEPLAASDAPRRTMSRKHSVAKAMREYVRPSPGDPATAMDVDVSPTRADKIPKHSNSKREKSPTVRISPSKDLQKPSSSLPAAIAAKTKPAATSAHHNPFRKIHDYVKPVTVTQQPVTVSPTSTSERRPLTPQSSQPSLAYVPPKIRPRGKTIPSSDSPSASDSSRSGPIFGGGYPVKSDDSKDKENANRGPASPGFFGRNPGGSGFRIHFSHLLHKQRSDGYDQLE</sequence>
<feature type="compositionally biased region" description="Polar residues" evidence="1">
    <location>
        <begin position="254"/>
        <end position="266"/>
    </location>
</feature>
<feature type="region of interest" description="Disordered" evidence="1">
    <location>
        <begin position="1"/>
        <end position="35"/>
    </location>
</feature>
<keyword evidence="3" id="KW-1185">Reference proteome</keyword>
<feature type="compositionally biased region" description="Basic and acidic residues" evidence="1">
    <location>
        <begin position="568"/>
        <end position="577"/>
    </location>
</feature>
<feature type="compositionally biased region" description="Basic and acidic residues" evidence="1">
    <location>
        <begin position="203"/>
        <end position="215"/>
    </location>
</feature>
<comment type="caution">
    <text evidence="2">The sequence shown here is derived from an EMBL/GenBank/DDBJ whole genome shotgun (WGS) entry which is preliminary data.</text>
</comment>
<dbReference type="AlphaFoldDB" id="A0AAV9U5D9"/>
<evidence type="ECO:0000313" key="2">
    <source>
        <dbReference type="EMBL" id="KAK6336169.1"/>
    </source>
</evidence>
<feature type="compositionally biased region" description="Basic and acidic residues" evidence="1">
    <location>
        <begin position="397"/>
        <end position="413"/>
    </location>
</feature>
<reference evidence="2 3" key="1">
    <citation type="submission" date="2019-10" db="EMBL/GenBank/DDBJ databases">
        <authorList>
            <person name="Palmer J.M."/>
        </authorList>
    </citation>
    <scope>NUCLEOTIDE SEQUENCE [LARGE SCALE GENOMIC DNA]</scope>
    <source>
        <strain evidence="2 3">TWF696</strain>
    </source>
</reference>
<feature type="compositionally biased region" description="Low complexity" evidence="1">
    <location>
        <begin position="504"/>
        <end position="517"/>
    </location>
</feature>
<feature type="region of interest" description="Disordered" evidence="1">
    <location>
        <begin position="83"/>
        <end position="232"/>
    </location>
</feature>
<evidence type="ECO:0000313" key="3">
    <source>
        <dbReference type="Proteomes" id="UP001375240"/>
    </source>
</evidence>
<gene>
    <name evidence="2" type="ORF">TWF696_001732</name>
</gene>
<accession>A0AAV9U5D9</accession>
<feature type="compositionally biased region" description="Low complexity" evidence="1">
    <location>
        <begin position="459"/>
        <end position="474"/>
    </location>
</feature>
<feature type="compositionally biased region" description="Basic and acidic residues" evidence="1">
    <location>
        <begin position="528"/>
        <end position="538"/>
    </location>
</feature>
<evidence type="ECO:0000256" key="1">
    <source>
        <dbReference type="SAM" id="MobiDB-lite"/>
    </source>
</evidence>
<dbReference type="EMBL" id="JAVHNQ010000011">
    <property type="protein sequence ID" value="KAK6336169.1"/>
    <property type="molecule type" value="Genomic_DNA"/>
</dbReference>
<feature type="compositionally biased region" description="Low complexity" evidence="1">
    <location>
        <begin position="431"/>
        <end position="445"/>
    </location>
</feature>